<dbReference type="GO" id="GO:0005737">
    <property type="term" value="C:cytoplasm"/>
    <property type="evidence" value="ECO:0007669"/>
    <property type="project" value="TreeGrafter"/>
</dbReference>
<evidence type="ECO:0000256" key="1">
    <source>
        <dbReference type="ARBA" id="ARBA00023002"/>
    </source>
</evidence>
<dbReference type="GO" id="GO:0016491">
    <property type="term" value="F:oxidoreductase activity"/>
    <property type="evidence" value="ECO:0007669"/>
    <property type="project" value="UniProtKB-KW"/>
</dbReference>
<proteinExistence type="predicted"/>
<dbReference type="InterPro" id="IPR006076">
    <property type="entry name" value="FAD-dep_OxRdtase"/>
</dbReference>
<organism evidence="3 4">
    <name type="scientific">Sphingobium boeckii</name>
    <dbReference type="NCBI Taxonomy" id="1082345"/>
    <lineage>
        <taxon>Bacteria</taxon>
        <taxon>Pseudomonadati</taxon>
        <taxon>Pseudomonadota</taxon>
        <taxon>Alphaproteobacteria</taxon>
        <taxon>Sphingomonadales</taxon>
        <taxon>Sphingomonadaceae</taxon>
        <taxon>Sphingobium</taxon>
    </lineage>
</organism>
<dbReference type="RefSeq" id="WP_184017920.1">
    <property type="nucleotide sequence ID" value="NZ_JACIJC010000003.1"/>
</dbReference>
<evidence type="ECO:0000259" key="2">
    <source>
        <dbReference type="Pfam" id="PF01266"/>
    </source>
</evidence>
<protein>
    <submittedName>
        <fullName evidence="3">Glycine/D-amino acid oxidase-like deaminating enzyme</fullName>
    </submittedName>
</protein>
<dbReference type="AlphaFoldDB" id="A0A7W9EE80"/>
<keyword evidence="1" id="KW-0560">Oxidoreductase</keyword>
<sequence>MMRHQSIQPRGDAGPSSASVWHVTAPAAPALESLKGEIETDILVIGAGVAGLSTALHLAEAGLDVVVVEADQPGSGATGQSGGLIAPDYIRHSPETIGKLIGRQAGEKLTRFLGGSAQYCFDLIERHGIECDHRQDGFWSPAHTETLAETQRTYAAQWRSRGFDVSFMERDDVRQALGSHRYCGGLRFGQGGALNPLAYVRGLARAALKAGAGVYAESPITSLSHVNGVWTAQTPGGLVKARRLVLAANGGNAALHPAMRRTVLPLHVVEFATAPLSPEQRAHILPQGGCFTDKTPYVFSARYDGPGHLISAFPKSFLVGPKAFHREAKRRLVGHFEALPAPEIDYLWEGTAWINTSFLPEIYDLGDSAFAIQACNGRGLSTNTAIGRDMAAALAAGSVEPLAIQPCAPQPVRIHAMASLAPKALMSLAYLSS</sequence>
<dbReference type="InterPro" id="IPR036188">
    <property type="entry name" value="FAD/NAD-bd_sf"/>
</dbReference>
<accession>A0A7W9EE80</accession>
<dbReference type="SUPFAM" id="SSF51905">
    <property type="entry name" value="FAD/NAD(P)-binding domain"/>
    <property type="match status" value="1"/>
</dbReference>
<comment type="caution">
    <text evidence="3">The sequence shown here is derived from an EMBL/GenBank/DDBJ whole genome shotgun (WGS) entry which is preliminary data.</text>
</comment>
<keyword evidence="4" id="KW-1185">Reference proteome</keyword>
<reference evidence="3 4" key="1">
    <citation type="submission" date="2020-08" db="EMBL/GenBank/DDBJ databases">
        <title>Genomic Encyclopedia of Type Strains, Phase IV (KMG-IV): sequencing the most valuable type-strain genomes for metagenomic binning, comparative biology and taxonomic classification.</title>
        <authorList>
            <person name="Goeker M."/>
        </authorList>
    </citation>
    <scope>NUCLEOTIDE SEQUENCE [LARGE SCALE GENOMIC DNA]</scope>
    <source>
        <strain evidence="3 4">DSM 25079</strain>
    </source>
</reference>
<dbReference type="Proteomes" id="UP000549617">
    <property type="component" value="Unassembled WGS sequence"/>
</dbReference>
<dbReference type="PRINTS" id="PR00411">
    <property type="entry name" value="PNDRDTASEI"/>
</dbReference>
<feature type="domain" description="FAD dependent oxidoreductase" evidence="2">
    <location>
        <begin position="41"/>
        <end position="392"/>
    </location>
</feature>
<dbReference type="PANTHER" id="PTHR13847">
    <property type="entry name" value="SARCOSINE DEHYDROGENASE-RELATED"/>
    <property type="match status" value="1"/>
</dbReference>
<dbReference type="EMBL" id="JACIJC010000003">
    <property type="protein sequence ID" value="MBB5685983.1"/>
    <property type="molecule type" value="Genomic_DNA"/>
</dbReference>
<evidence type="ECO:0000313" key="4">
    <source>
        <dbReference type="Proteomes" id="UP000549617"/>
    </source>
</evidence>
<evidence type="ECO:0000313" key="3">
    <source>
        <dbReference type="EMBL" id="MBB5685983.1"/>
    </source>
</evidence>
<name>A0A7W9EE80_9SPHN</name>
<dbReference type="Gene3D" id="3.30.9.10">
    <property type="entry name" value="D-Amino Acid Oxidase, subunit A, domain 2"/>
    <property type="match status" value="1"/>
</dbReference>
<gene>
    <name evidence="3" type="ORF">FHS49_001999</name>
</gene>
<dbReference type="Gene3D" id="3.50.50.60">
    <property type="entry name" value="FAD/NAD(P)-binding domain"/>
    <property type="match status" value="1"/>
</dbReference>
<dbReference type="Pfam" id="PF01266">
    <property type="entry name" value="DAO"/>
    <property type="match status" value="1"/>
</dbReference>
<dbReference type="PANTHER" id="PTHR13847:SF281">
    <property type="entry name" value="FAD DEPENDENT OXIDOREDUCTASE DOMAIN-CONTAINING PROTEIN"/>
    <property type="match status" value="1"/>
</dbReference>